<accession>A0AAX4Q402</accession>
<proteinExistence type="predicted"/>
<evidence type="ECO:0000313" key="2">
    <source>
        <dbReference type="Proteomes" id="UP001437386"/>
    </source>
</evidence>
<keyword evidence="2" id="KW-1185">Reference proteome</keyword>
<gene>
    <name evidence="1" type="ORF">U7154_000073</name>
</gene>
<dbReference type="EMBL" id="PP579741">
    <property type="protein sequence ID" value="XAG95840.1"/>
    <property type="molecule type" value="Genomic_DNA"/>
</dbReference>
<reference evidence="1 2" key="1">
    <citation type="submission" date="2024-04" db="EMBL/GenBank/DDBJ databases">
        <authorList>
            <person name="Wojcicki M."/>
            <person name="Srednicka P."/>
            <person name="Shymialevich D."/>
            <person name="Sokolowska B."/>
        </authorList>
    </citation>
    <scope>NUCLEOTIDE SEQUENCE [LARGE SCALE GENOMIC DNA]</scope>
</reference>
<sequence length="112" mass="13126">MRGAYWIYLNKLATPLYFRDFERALMALSSIRERCMIDICCGYDVYRVNSMVMQRIANNFIAKQVTIISFCGESYPLETVEDILAFLRKTKSERFFIDGEIIKAFTNPVKEI</sequence>
<name>A0AAX4Q402_9CAUD</name>
<protein>
    <submittedName>
        <fullName evidence="1">Uncharacterized protein</fullName>
    </submittedName>
</protein>
<dbReference type="Proteomes" id="UP001437386">
    <property type="component" value="Segment"/>
</dbReference>
<organism evidence="1 2">
    <name type="scientific">Enterobacter phage KKP_3711</name>
    <dbReference type="NCBI Taxonomy" id="3109398"/>
    <lineage>
        <taxon>Viruses</taxon>
        <taxon>Duplodnaviria</taxon>
        <taxon>Heunggongvirae</taxon>
        <taxon>Uroviricota</taxon>
        <taxon>Caudoviricetes</taxon>
        <taxon>Demerecviridae</taxon>
        <taxon>Markadamsvirinae</taxon>
    </lineage>
</organism>
<evidence type="ECO:0000313" key="1">
    <source>
        <dbReference type="EMBL" id="XAG95840.1"/>
    </source>
</evidence>